<evidence type="ECO:0000256" key="1">
    <source>
        <dbReference type="SAM" id="MobiDB-lite"/>
    </source>
</evidence>
<feature type="region of interest" description="Disordered" evidence="1">
    <location>
        <begin position="1"/>
        <end position="34"/>
    </location>
</feature>
<organism evidence="2 3">
    <name type="scientific">Calocera viscosa (strain TUFC12733)</name>
    <dbReference type="NCBI Taxonomy" id="1330018"/>
    <lineage>
        <taxon>Eukaryota</taxon>
        <taxon>Fungi</taxon>
        <taxon>Dikarya</taxon>
        <taxon>Basidiomycota</taxon>
        <taxon>Agaricomycotina</taxon>
        <taxon>Dacrymycetes</taxon>
        <taxon>Dacrymycetales</taxon>
        <taxon>Dacrymycetaceae</taxon>
        <taxon>Calocera</taxon>
    </lineage>
</organism>
<dbReference type="STRING" id="1330018.A0A167RIB8"/>
<reference evidence="2 3" key="1">
    <citation type="journal article" date="2016" name="Mol. Biol. Evol.">
        <title>Comparative Genomics of Early-Diverging Mushroom-Forming Fungi Provides Insights into the Origins of Lignocellulose Decay Capabilities.</title>
        <authorList>
            <person name="Nagy L.G."/>
            <person name="Riley R."/>
            <person name="Tritt A."/>
            <person name="Adam C."/>
            <person name="Daum C."/>
            <person name="Floudas D."/>
            <person name="Sun H."/>
            <person name="Yadav J.S."/>
            <person name="Pangilinan J."/>
            <person name="Larsson K.H."/>
            <person name="Matsuura K."/>
            <person name="Barry K."/>
            <person name="Labutti K."/>
            <person name="Kuo R."/>
            <person name="Ohm R.A."/>
            <person name="Bhattacharya S.S."/>
            <person name="Shirouzu T."/>
            <person name="Yoshinaga Y."/>
            <person name="Martin F.M."/>
            <person name="Grigoriev I.V."/>
            <person name="Hibbett D.S."/>
        </authorList>
    </citation>
    <scope>NUCLEOTIDE SEQUENCE [LARGE SCALE GENOMIC DNA]</scope>
    <source>
        <strain evidence="2 3">TUFC12733</strain>
    </source>
</reference>
<dbReference type="AlphaFoldDB" id="A0A167RIB8"/>
<dbReference type="Proteomes" id="UP000076738">
    <property type="component" value="Unassembled WGS sequence"/>
</dbReference>
<evidence type="ECO:0000313" key="3">
    <source>
        <dbReference type="Proteomes" id="UP000076738"/>
    </source>
</evidence>
<accession>A0A167RIB8</accession>
<dbReference type="OrthoDB" id="2586076at2759"/>
<evidence type="ECO:0000313" key="2">
    <source>
        <dbReference type="EMBL" id="KZP00940.1"/>
    </source>
</evidence>
<evidence type="ECO:0008006" key="4">
    <source>
        <dbReference type="Google" id="ProtNLM"/>
    </source>
</evidence>
<dbReference type="EMBL" id="KV417268">
    <property type="protein sequence ID" value="KZP00940.1"/>
    <property type="molecule type" value="Genomic_DNA"/>
</dbReference>
<sequence>MTTPEVEVLPRYSPESLPPLYTPRSAEPGPSKPRQRYLFGSGKARLDLGERVHNTPAPAYGKNDPVTGRVFFPSHTSKVTRVTIKIEGTLLNLVTERGLPAGHEERALFTVQRELFSAAQPAELAASTSFPFSLDLPELVDIDGEHFPLPPSGKWFHPGVVAEVFYRITAEISRKGFGRSEHLEHEVLYLPKTRAVKVLPLSWGLTPNDAKREFIDMTNWATIPLKPHWPKTLAGREPAPPLTAELRLPSCFFSGLPPLSFHIHLEIPATAPRQAQVDLHALDINIQLVRQVSIAVHGRTSTTESIVGEMCVYTERSTPTSRDIWGKIGCAVDGQEASWNLAKLVQVMHAARVDIRPPKHLENVVPSFMHRQRVWMNTEDWADDAPEREGPALGLYRRSVM</sequence>
<gene>
    <name evidence="2" type="ORF">CALVIDRAFT_218068</name>
</gene>
<protein>
    <recommendedName>
        <fullName evidence="4">Arrestin-like N-terminal domain-containing protein</fullName>
    </recommendedName>
</protein>
<name>A0A167RIB8_CALVF</name>
<keyword evidence="3" id="KW-1185">Reference proteome</keyword>
<proteinExistence type="predicted"/>